<keyword evidence="3" id="KW-0268">Exocytosis</keyword>
<evidence type="ECO:0000313" key="13">
    <source>
        <dbReference type="EMBL" id="CAL1300481.1"/>
    </source>
</evidence>
<keyword evidence="5" id="KW-1052">Target cell membrane</keyword>
<evidence type="ECO:0000313" key="14">
    <source>
        <dbReference type="Proteomes" id="UP001497382"/>
    </source>
</evidence>
<sequence>MDLKLFQELLPEEDEYLLDLHTAASIGCEERVIDIIENTENKSIINQQNSCGWTSLMYAACCANLRIVGLLLEEGAFTDLKNHDGHTALILASKCGSTDAVSLLIDHGAFINDCDNKGWSALSYAAAFGHRSVVQLLIEKGAVTDHVDKKEGLTPLMLSSAAGHEMVVQDLLRLGLNPNSQSKSGETARSLAVKNGHVKVKNLVDAYLYLNEGIRTLKNFSDTVQRTLSYTTLLEEKLKQSYVNFKKLLYRAPDANWVKYKADIIHPLMGEMEKLLDSIHHHTVLALQQTNFRH</sequence>
<dbReference type="SUPFAM" id="SSF48403">
    <property type="entry name" value="Ankyrin repeat"/>
    <property type="match status" value="1"/>
</dbReference>
<keyword evidence="9" id="KW-0638">Presynaptic neurotoxin</keyword>
<evidence type="ECO:0000256" key="9">
    <source>
        <dbReference type="ARBA" id="ARBA00023028"/>
    </source>
</evidence>
<dbReference type="GO" id="GO:0044231">
    <property type="term" value="C:host cell presynaptic membrane"/>
    <property type="evidence" value="ECO:0007669"/>
    <property type="project" value="UniProtKB-KW"/>
</dbReference>
<keyword evidence="10 12" id="KW-0040">ANK repeat</keyword>
<dbReference type="Pfam" id="PF12796">
    <property type="entry name" value="Ank_2"/>
    <property type="match status" value="1"/>
</dbReference>
<keyword evidence="11" id="KW-0472">Membrane</keyword>
<dbReference type="GO" id="GO:0006887">
    <property type="term" value="P:exocytosis"/>
    <property type="evidence" value="ECO:0007669"/>
    <property type="project" value="UniProtKB-KW"/>
</dbReference>
<evidence type="ECO:0000256" key="12">
    <source>
        <dbReference type="PROSITE-ProRule" id="PRU00023"/>
    </source>
</evidence>
<evidence type="ECO:0000256" key="1">
    <source>
        <dbReference type="ARBA" id="ARBA00004175"/>
    </source>
</evidence>
<evidence type="ECO:0000256" key="10">
    <source>
        <dbReference type="ARBA" id="ARBA00023043"/>
    </source>
</evidence>
<evidence type="ECO:0000256" key="5">
    <source>
        <dbReference type="ARBA" id="ARBA00022537"/>
    </source>
</evidence>
<keyword evidence="7" id="KW-0528">Neurotoxin</keyword>
<dbReference type="PANTHER" id="PTHR24189">
    <property type="entry name" value="MYOTROPHIN"/>
    <property type="match status" value="1"/>
</dbReference>
<gene>
    <name evidence="13" type="ORF">LARSCL_LOCUS21969</name>
</gene>
<evidence type="ECO:0000256" key="11">
    <source>
        <dbReference type="ARBA" id="ARBA00023298"/>
    </source>
</evidence>
<evidence type="ECO:0000256" key="2">
    <source>
        <dbReference type="ARBA" id="ARBA00004613"/>
    </source>
</evidence>
<keyword evidence="6" id="KW-0800">Toxin</keyword>
<comment type="subcellular location">
    <subcellularLocation>
        <location evidence="2">Secreted</location>
    </subcellularLocation>
    <subcellularLocation>
        <location evidence="1">Target cell membrane</location>
    </subcellularLocation>
</comment>
<feature type="repeat" description="ANK" evidence="12">
    <location>
        <begin position="151"/>
        <end position="183"/>
    </location>
</feature>
<dbReference type="EMBL" id="CAXIEN010000558">
    <property type="protein sequence ID" value="CAL1300481.1"/>
    <property type="molecule type" value="Genomic_DNA"/>
</dbReference>
<evidence type="ECO:0000256" key="7">
    <source>
        <dbReference type="ARBA" id="ARBA00022699"/>
    </source>
</evidence>
<evidence type="ECO:0000256" key="6">
    <source>
        <dbReference type="ARBA" id="ARBA00022656"/>
    </source>
</evidence>
<dbReference type="PROSITE" id="PS50088">
    <property type="entry name" value="ANK_REPEAT"/>
    <property type="match status" value="4"/>
</dbReference>
<dbReference type="SMART" id="SM00248">
    <property type="entry name" value="ANK"/>
    <property type="match status" value="4"/>
</dbReference>
<dbReference type="GO" id="GO:0090729">
    <property type="term" value="F:toxin activity"/>
    <property type="evidence" value="ECO:0007669"/>
    <property type="project" value="UniProtKB-KW"/>
</dbReference>
<dbReference type="PROSITE" id="PS50297">
    <property type="entry name" value="ANK_REP_REGION"/>
    <property type="match status" value="3"/>
</dbReference>
<dbReference type="PANTHER" id="PTHR24189:SF50">
    <property type="entry name" value="ANKYRIN REPEAT AND SOCS BOX PROTEIN 2"/>
    <property type="match status" value="1"/>
</dbReference>
<accession>A0AAV2BW12</accession>
<keyword evidence="4" id="KW-0964">Secreted</keyword>
<evidence type="ECO:0000256" key="4">
    <source>
        <dbReference type="ARBA" id="ARBA00022525"/>
    </source>
</evidence>
<dbReference type="GO" id="GO:0044218">
    <property type="term" value="C:other organism cell membrane"/>
    <property type="evidence" value="ECO:0007669"/>
    <property type="project" value="UniProtKB-KW"/>
</dbReference>
<comment type="caution">
    <text evidence="13">The sequence shown here is derived from an EMBL/GenBank/DDBJ whole genome shotgun (WGS) entry which is preliminary data.</text>
</comment>
<keyword evidence="14" id="KW-1185">Reference proteome</keyword>
<dbReference type="Gene3D" id="1.25.40.20">
    <property type="entry name" value="Ankyrin repeat-containing domain"/>
    <property type="match status" value="2"/>
</dbReference>
<dbReference type="InterPro" id="IPR036770">
    <property type="entry name" value="Ankyrin_rpt-contain_sf"/>
</dbReference>
<dbReference type="AlphaFoldDB" id="A0AAV2BW12"/>
<proteinExistence type="predicted"/>
<organism evidence="13 14">
    <name type="scientific">Larinioides sclopetarius</name>
    <dbReference type="NCBI Taxonomy" id="280406"/>
    <lineage>
        <taxon>Eukaryota</taxon>
        <taxon>Metazoa</taxon>
        <taxon>Ecdysozoa</taxon>
        <taxon>Arthropoda</taxon>
        <taxon>Chelicerata</taxon>
        <taxon>Arachnida</taxon>
        <taxon>Araneae</taxon>
        <taxon>Araneomorphae</taxon>
        <taxon>Entelegynae</taxon>
        <taxon>Araneoidea</taxon>
        <taxon>Araneidae</taxon>
        <taxon>Larinioides</taxon>
    </lineage>
</organism>
<evidence type="ECO:0000256" key="8">
    <source>
        <dbReference type="ARBA" id="ARBA00022737"/>
    </source>
</evidence>
<dbReference type="InterPro" id="IPR002110">
    <property type="entry name" value="Ankyrin_rpt"/>
</dbReference>
<dbReference type="GO" id="GO:0005576">
    <property type="term" value="C:extracellular region"/>
    <property type="evidence" value="ECO:0007669"/>
    <property type="project" value="UniProtKB-SubCell"/>
</dbReference>
<dbReference type="InterPro" id="IPR050745">
    <property type="entry name" value="Multifunctional_regulatory"/>
</dbReference>
<keyword evidence="8" id="KW-0677">Repeat</keyword>
<feature type="repeat" description="ANK" evidence="12">
    <location>
        <begin position="117"/>
        <end position="149"/>
    </location>
</feature>
<feature type="repeat" description="ANK" evidence="12">
    <location>
        <begin position="51"/>
        <end position="83"/>
    </location>
</feature>
<dbReference type="Pfam" id="PF00023">
    <property type="entry name" value="Ank"/>
    <property type="match status" value="1"/>
</dbReference>
<evidence type="ECO:0000256" key="3">
    <source>
        <dbReference type="ARBA" id="ARBA00022483"/>
    </source>
</evidence>
<reference evidence="13 14" key="1">
    <citation type="submission" date="2024-04" db="EMBL/GenBank/DDBJ databases">
        <authorList>
            <person name="Rising A."/>
            <person name="Reimegard J."/>
            <person name="Sonavane S."/>
            <person name="Akerstrom W."/>
            <person name="Nylinder S."/>
            <person name="Hedman E."/>
            <person name="Kallberg Y."/>
        </authorList>
    </citation>
    <scope>NUCLEOTIDE SEQUENCE [LARGE SCALE GENOMIC DNA]</scope>
</reference>
<feature type="repeat" description="ANK" evidence="12">
    <location>
        <begin position="84"/>
        <end position="116"/>
    </location>
</feature>
<keyword evidence="11" id="KW-1053">Target membrane</keyword>
<name>A0AAV2BW12_9ARAC</name>
<protein>
    <submittedName>
        <fullName evidence="13">Uncharacterized protein</fullName>
    </submittedName>
</protein>
<dbReference type="Proteomes" id="UP001497382">
    <property type="component" value="Unassembled WGS sequence"/>
</dbReference>